<gene>
    <name evidence="2" type="ORF">PSIN1315_LOCUS5326</name>
</gene>
<feature type="region of interest" description="Disordered" evidence="1">
    <location>
        <begin position="103"/>
        <end position="184"/>
    </location>
</feature>
<sequence>MMGLSVAAAAVSGAPLPVPVSSLATGGFDVLGDAQLPGSQAVNLLGKPVTTTPHQQEAAMFSTMLPAERWSAHVLSAARQPHLGLSLRKSGSFMDLLELSMSHDKPGGSGAAATTGAVRAQRKKRRRGGLGASTRSGSRGGDDGPTQSTDGSCAADTRRTVSEVHLPVGARKRLRGDLKAAQAA</sequence>
<proteinExistence type="predicted"/>
<dbReference type="EMBL" id="HBHY01008288">
    <property type="protein sequence ID" value="CAE0135225.1"/>
    <property type="molecule type" value="Transcribed_RNA"/>
</dbReference>
<accession>A0A7S3BHE2</accession>
<reference evidence="2" key="1">
    <citation type="submission" date="2021-01" db="EMBL/GenBank/DDBJ databases">
        <authorList>
            <person name="Corre E."/>
            <person name="Pelletier E."/>
            <person name="Niang G."/>
            <person name="Scheremetjew M."/>
            <person name="Finn R."/>
            <person name="Kale V."/>
            <person name="Holt S."/>
            <person name="Cochrane G."/>
            <person name="Meng A."/>
            <person name="Brown T."/>
            <person name="Cohen L."/>
        </authorList>
    </citation>
    <scope>NUCLEOTIDE SEQUENCE</scope>
    <source>
        <strain evidence="2">RCC927</strain>
    </source>
</reference>
<name>A0A7S3BHE2_9VIRI</name>
<protein>
    <submittedName>
        <fullName evidence="2">Uncharacterized protein</fullName>
    </submittedName>
</protein>
<evidence type="ECO:0000256" key="1">
    <source>
        <dbReference type="SAM" id="MobiDB-lite"/>
    </source>
</evidence>
<organism evidence="2">
    <name type="scientific">Prasinoderma singulare</name>
    <dbReference type="NCBI Taxonomy" id="676789"/>
    <lineage>
        <taxon>Eukaryota</taxon>
        <taxon>Viridiplantae</taxon>
        <taxon>Prasinodermophyta</taxon>
        <taxon>Prasinodermophyceae</taxon>
        <taxon>Prasinodermales</taxon>
        <taxon>Prasinodermaceae</taxon>
        <taxon>Prasinoderma</taxon>
    </lineage>
</organism>
<dbReference type="AlphaFoldDB" id="A0A7S3BHE2"/>
<evidence type="ECO:0000313" key="2">
    <source>
        <dbReference type="EMBL" id="CAE0135225.1"/>
    </source>
</evidence>